<comment type="similarity">
    <text evidence="3">Belongs to the PTPS family.</text>
</comment>
<evidence type="ECO:0000256" key="7">
    <source>
        <dbReference type="ARBA" id="ARBA00023007"/>
    </source>
</evidence>
<accession>A0ABQ7JX80</accession>
<dbReference type="PANTHER" id="PTHR12589:SF7">
    <property type="entry name" value="6-PYRUVOYL TETRAHYDROBIOPTERIN SYNTHASE"/>
    <property type="match status" value="1"/>
</dbReference>
<dbReference type="InterPro" id="IPR007115">
    <property type="entry name" value="6-PTP_synth/QueD"/>
</dbReference>
<comment type="cofactor">
    <cofactor evidence="1">
        <name>Zn(2+)</name>
        <dbReference type="ChEBI" id="CHEBI:29105"/>
    </cofactor>
</comment>
<evidence type="ECO:0000256" key="2">
    <source>
        <dbReference type="ARBA" id="ARBA00005126"/>
    </source>
</evidence>
<keyword evidence="7" id="KW-0783">Tetrahydrobiopterin biosynthesis</keyword>
<keyword evidence="6" id="KW-0862">Zinc</keyword>
<gene>
    <name evidence="9" type="ORF">BGZ96_009369</name>
</gene>
<protein>
    <recommendedName>
        <fullName evidence="4">6-pyruvoyltetrahydropterin synthase</fullName>
        <ecNumber evidence="4">4.2.3.12</ecNumber>
    </recommendedName>
</protein>
<evidence type="ECO:0000256" key="1">
    <source>
        <dbReference type="ARBA" id="ARBA00001947"/>
    </source>
</evidence>
<comment type="pathway">
    <text evidence="2">Cofactor biosynthesis; tetrahydrobiopterin biosynthesis; tetrahydrobiopterin from 7,8-dihydroneopterin triphosphate: step 1/3.</text>
</comment>
<comment type="caution">
    <text evidence="9">The sequence shown here is derived from an EMBL/GenBank/DDBJ whole genome shotgun (WGS) entry which is preliminary data.</text>
</comment>
<evidence type="ECO:0000256" key="5">
    <source>
        <dbReference type="ARBA" id="ARBA00022723"/>
    </source>
</evidence>
<dbReference type="Gene3D" id="3.30.479.10">
    <property type="entry name" value="6-pyruvoyl tetrahydropterin synthase/QueD"/>
    <property type="match status" value="1"/>
</dbReference>
<sequence length="146" mass="16561">MTTSTPIRIGYVTRIERFSAAHRLNSVHLSAAENIALYGKCNHTSGHGHNYKVEVTIKGQINPVSGMVINITDLKKTLQTAVMDPCDHRNLDIDVPYFHSTPSTTENLAVFLWESIKEHLPHSETYELHELKVYETDKNIVVYRGE</sequence>
<keyword evidence="10" id="KW-1185">Reference proteome</keyword>
<dbReference type="Pfam" id="PF01242">
    <property type="entry name" value="PTPS"/>
    <property type="match status" value="1"/>
</dbReference>
<name>A0ABQ7JX80_9FUNG</name>
<evidence type="ECO:0000256" key="8">
    <source>
        <dbReference type="ARBA" id="ARBA00023239"/>
    </source>
</evidence>
<evidence type="ECO:0000313" key="9">
    <source>
        <dbReference type="EMBL" id="KAG0286530.1"/>
    </source>
</evidence>
<proteinExistence type="inferred from homology"/>
<dbReference type="Proteomes" id="UP001194696">
    <property type="component" value="Unassembled WGS sequence"/>
</dbReference>
<organism evidence="9 10">
    <name type="scientific">Linnemannia gamsii</name>
    <dbReference type="NCBI Taxonomy" id="64522"/>
    <lineage>
        <taxon>Eukaryota</taxon>
        <taxon>Fungi</taxon>
        <taxon>Fungi incertae sedis</taxon>
        <taxon>Mucoromycota</taxon>
        <taxon>Mortierellomycotina</taxon>
        <taxon>Mortierellomycetes</taxon>
        <taxon>Mortierellales</taxon>
        <taxon>Mortierellaceae</taxon>
        <taxon>Linnemannia</taxon>
    </lineage>
</organism>
<keyword evidence="8" id="KW-0456">Lyase</keyword>
<keyword evidence="5" id="KW-0479">Metal-binding</keyword>
<dbReference type="EC" id="4.2.3.12" evidence="4"/>
<dbReference type="SUPFAM" id="SSF55620">
    <property type="entry name" value="Tetrahydrobiopterin biosynthesis enzymes-like"/>
    <property type="match status" value="1"/>
</dbReference>
<reference evidence="9 10" key="1">
    <citation type="journal article" date="2020" name="Fungal Divers.">
        <title>Resolving the Mortierellaceae phylogeny through synthesis of multi-gene phylogenetics and phylogenomics.</title>
        <authorList>
            <person name="Vandepol N."/>
            <person name="Liber J."/>
            <person name="Desiro A."/>
            <person name="Na H."/>
            <person name="Kennedy M."/>
            <person name="Barry K."/>
            <person name="Grigoriev I.V."/>
            <person name="Miller A.N."/>
            <person name="O'Donnell K."/>
            <person name="Stajich J.E."/>
            <person name="Bonito G."/>
        </authorList>
    </citation>
    <scope>NUCLEOTIDE SEQUENCE [LARGE SCALE GENOMIC DNA]</scope>
    <source>
        <strain evidence="9 10">AD045</strain>
    </source>
</reference>
<dbReference type="InterPro" id="IPR038418">
    <property type="entry name" value="6-PTP_synth/QueD_sf"/>
</dbReference>
<evidence type="ECO:0000256" key="3">
    <source>
        <dbReference type="ARBA" id="ARBA00009164"/>
    </source>
</evidence>
<evidence type="ECO:0000313" key="10">
    <source>
        <dbReference type="Proteomes" id="UP001194696"/>
    </source>
</evidence>
<dbReference type="PANTHER" id="PTHR12589">
    <property type="entry name" value="PYRUVOYL TETRAHYDROBIOPTERIN SYNTHASE"/>
    <property type="match status" value="1"/>
</dbReference>
<evidence type="ECO:0000256" key="4">
    <source>
        <dbReference type="ARBA" id="ARBA00013100"/>
    </source>
</evidence>
<evidence type="ECO:0000256" key="6">
    <source>
        <dbReference type="ARBA" id="ARBA00022833"/>
    </source>
</evidence>
<dbReference type="EMBL" id="JAAAIM010000565">
    <property type="protein sequence ID" value="KAG0286530.1"/>
    <property type="molecule type" value="Genomic_DNA"/>
</dbReference>